<comment type="caution">
    <text evidence="1">The sequence shown here is derived from an EMBL/GenBank/DDBJ whole genome shotgun (WGS) entry which is preliminary data.</text>
</comment>
<dbReference type="Proteomes" id="UP001138793">
    <property type="component" value="Unassembled WGS sequence"/>
</dbReference>
<sequence length="68" mass="8118">MYMLSMLKRTRQKSPMLVPEEEKLYVFGLEEYRYAASFFQLEAAFRISFTEDELCGNGRSNRFFNSDK</sequence>
<organism evidence="1 2">
    <name type="scientific">Oceanobacillus polygoni</name>
    <dbReference type="NCBI Taxonomy" id="1235259"/>
    <lineage>
        <taxon>Bacteria</taxon>
        <taxon>Bacillati</taxon>
        <taxon>Bacillota</taxon>
        <taxon>Bacilli</taxon>
        <taxon>Bacillales</taxon>
        <taxon>Bacillaceae</taxon>
        <taxon>Oceanobacillus</taxon>
    </lineage>
</organism>
<keyword evidence="2" id="KW-1185">Reference proteome</keyword>
<proteinExistence type="predicted"/>
<evidence type="ECO:0000313" key="2">
    <source>
        <dbReference type="Proteomes" id="UP001138793"/>
    </source>
</evidence>
<reference evidence="1" key="1">
    <citation type="submission" date="2021-03" db="EMBL/GenBank/DDBJ databases">
        <title>Genomic Encyclopedia of Type Strains, Phase IV (KMG-IV): sequencing the most valuable type-strain genomes for metagenomic binning, comparative biology and taxonomic classification.</title>
        <authorList>
            <person name="Goeker M."/>
        </authorList>
    </citation>
    <scope>NUCLEOTIDE SEQUENCE</scope>
    <source>
        <strain evidence="1">DSM 107338</strain>
    </source>
</reference>
<evidence type="ECO:0000313" key="1">
    <source>
        <dbReference type="EMBL" id="MBP2075970.1"/>
    </source>
</evidence>
<protein>
    <submittedName>
        <fullName evidence="1">Uncharacterized protein</fullName>
    </submittedName>
</protein>
<dbReference type="RefSeq" id="WP_149474923.1">
    <property type="nucleotide sequence ID" value="NZ_JAGGMB010000001.1"/>
</dbReference>
<name>A0A9X1CDA1_9BACI</name>
<dbReference type="OrthoDB" id="3175596at2"/>
<dbReference type="AlphaFoldDB" id="A0A9X1CDA1"/>
<dbReference type="EMBL" id="JAGGMB010000001">
    <property type="protein sequence ID" value="MBP2075970.1"/>
    <property type="molecule type" value="Genomic_DNA"/>
</dbReference>
<accession>A0A9X1CDA1</accession>
<gene>
    <name evidence="1" type="ORF">J2Z64_000181</name>
</gene>